<dbReference type="EC" id="2.4.2.-" evidence="4"/>
<accession>A0A024GPN5</accession>
<evidence type="ECO:0000259" key="5">
    <source>
        <dbReference type="PROSITE" id="PS51059"/>
    </source>
</evidence>
<dbReference type="Gene3D" id="3.90.228.10">
    <property type="match status" value="1"/>
</dbReference>
<evidence type="ECO:0000256" key="1">
    <source>
        <dbReference type="ARBA" id="ARBA00022676"/>
    </source>
</evidence>
<keyword evidence="3 4" id="KW-0520">NAD</keyword>
<reference evidence="6 7" key="1">
    <citation type="submission" date="2012-05" db="EMBL/GenBank/DDBJ databases">
        <title>Recombination and specialization in a pathogen metapopulation.</title>
        <authorList>
            <person name="Gardiner A."/>
            <person name="Kemen E."/>
            <person name="Schultz-Larsen T."/>
            <person name="MacLean D."/>
            <person name="Van Oosterhout C."/>
            <person name="Jones J.D.G."/>
        </authorList>
    </citation>
    <scope>NUCLEOTIDE SEQUENCE [LARGE SCALE GENOMIC DNA]</scope>
    <source>
        <strain evidence="6 7">Ac Nc2</strain>
    </source>
</reference>
<evidence type="ECO:0000256" key="2">
    <source>
        <dbReference type="ARBA" id="ARBA00022679"/>
    </source>
</evidence>
<dbReference type="GO" id="GO:0070212">
    <property type="term" value="P:protein poly-ADP-ribosylation"/>
    <property type="evidence" value="ECO:0007669"/>
    <property type="project" value="TreeGrafter"/>
</dbReference>
<sequence length="269" mass="31264">MKDRIVSCIPQTSDAVGRVDCMFKLACIVHHLKMHAFDNFRPSLQFQKRTCNRYLPEFFSKLQCEIKVVPVGSFDYECVEKYWTNTCGNDQGCHRDFWKLKKVFSVRNELQEDSFKKLENRKILWHGNRNNKWIQILRSGLQVQPFSAGNRGIYFADRASKSLGFTTKLSSSDDHNALILLCEVSLGRIHECNRMIATNTFNRFAHDSIMMRGRQYADIAGNVIDQFGAEWPLGPNIVRTSNSMMESEFVIFDGNQAKMRYLLWLHVDK</sequence>
<organism evidence="6 7">
    <name type="scientific">Albugo candida</name>
    <dbReference type="NCBI Taxonomy" id="65357"/>
    <lineage>
        <taxon>Eukaryota</taxon>
        <taxon>Sar</taxon>
        <taxon>Stramenopiles</taxon>
        <taxon>Oomycota</taxon>
        <taxon>Peronosporomycetes</taxon>
        <taxon>Albuginales</taxon>
        <taxon>Albuginaceae</taxon>
        <taxon>Albugo</taxon>
    </lineage>
</organism>
<evidence type="ECO:0000256" key="4">
    <source>
        <dbReference type="RuleBase" id="RU362114"/>
    </source>
</evidence>
<name>A0A024GPN5_9STRA</name>
<dbReference type="Pfam" id="PF00644">
    <property type="entry name" value="PARP"/>
    <property type="match status" value="1"/>
</dbReference>
<comment type="caution">
    <text evidence="6">The sequence shown here is derived from an EMBL/GenBank/DDBJ whole genome shotgun (WGS) entry which is preliminary data.</text>
</comment>
<dbReference type="SUPFAM" id="SSF56399">
    <property type="entry name" value="ADP-ribosylation"/>
    <property type="match status" value="1"/>
</dbReference>
<evidence type="ECO:0000313" key="6">
    <source>
        <dbReference type="EMBL" id="CCI48759.1"/>
    </source>
</evidence>
<dbReference type="PANTHER" id="PTHR10459:SF66">
    <property type="entry name" value="PROTEIN MONO-ADP-RIBOSYLTRANSFERASE PARP3"/>
    <property type="match status" value="1"/>
</dbReference>
<dbReference type="Proteomes" id="UP000053237">
    <property type="component" value="Unassembled WGS sequence"/>
</dbReference>
<keyword evidence="2 4" id="KW-0808">Transferase</keyword>
<dbReference type="PANTHER" id="PTHR10459">
    <property type="entry name" value="DNA LIGASE"/>
    <property type="match status" value="1"/>
</dbReference>
<dbReference type="InterPro" id="IPR050800">
    <property type="entry name" value="ARTD/PARP"/>
</dbReference>
<dbReference type="AlphaFoldDB" id="A0A024GPN5"/>
<dbReference type="InterPro" id="IPR012317">
    <property type="entry name" value="Poly(ADP-ribose)pol_cat_dom"/>
</dbReference>
<proteinExistence type="predicted"/>
<evidence type="ECO:0000256" key="3">
    <source>
        <dbReference type="ARBA" id="ARBA00023027"/>
    </source>
</evidence>
<dbReference type="STRING" id="65357.A0A024GPN5"/>
<feature type="domain" description="PARP catalytic" evidence="5">
    <location>
        <begin position="53"/>
        <end position="269"/>
    </location>
</feature>
<dbReference type="InParanoid" id="A0A024GPN5"/>
<dbReference type="PROSITE" id="PS51059">
    <property type="entry name" value="PARP_CATALYTIC"/>
    <property type="match status" value="1"/>
</dbReference>
<gene>
    <name evidence="6" type="ORF">BN9_099580</name>
</gene>
<dbReference type="GO" id="GO:0005730">
    <property type="term" value="C:nucleolus"/>
    <property type="evidence" value="ECO:0007669"/>
    <property type="project" value="TreeGrafter"/>
</dbReference>
<keyword evidence="1 4" id="KW-0328">Glycosyltransferase</keyword>
<dbReference type="GO" id="GO:0006302">
    <property type="term" value="P:double-strand break repair"/>
    <property type="evidence" value="ECO:0007669"/>
    <property type="project" value="TreeGrafter"/>
</dbReference>
<protein>
    <recommendedName>
        <fullName evidence="4">Poly [ADP-ribose] polymerase</fullName>
        <shortName evidence="4">PARP</shortName>
        <ecNumber evidence="4">2.4.2.-</ecNumber>
    </recommendedName>
</protein>
<evidence type="ECO:0000313" key="7">
    <source>
        <dbReference type="Proteomes" id="UP000053237"/>
    </source>
</evidence>
<dbReference type="OrthoDB" id="2017365at2759"/>
<dbReference type="EMBL" id="CAIX01000246">
    <property type="protein sequence ID" value="CCI48759.1"/>
    <property type="molecule type" value="Genomic_DNA"/>
</dbReference>
<dbReference type="GO" id="GO:0035861">
    <property type="term" value="C:site of double-strand break"/>
    <property type="evidence" value="ECO:0007669"/>
    <property type="project" value="TreeGrafter"/>
</dbReference>
<dbReference type="GO" id="GO:0003950">
    <property type="term" value="F:NAD+ poly-ADP-ribosyltransferase activity"/>
    <property type="evidence" value="ECO:0007669"/>
    <property type="project" value="UniProtKB-UniRule"/>
</dbReference>
<dbReference type="GO" id="GO:1990404">
    <property type="term" value="F:NAD+-protein mono-ADP-ribosyltransferase activity"/>
    <property type="evidence" value="ECO:0007669"/>
    <property type="project" value="TreeGrafter"/>
</dbReference>
<keyword evidence="7" id="KW-1185">Reference proteome</keyword>